<dbReference type="PROSITE" id="PS51464">
    <property type="entry name" value="SIS"/>
    <property type="match status" value="1"/>
</dbReference>
<reference evidence="2" key="1">
    <citation type="submission" date="2018-05" db="EMBL/GenBank/DDBJ databases">
        <authorList>
            <person name="Lanie J.A."/>
            <person name="Ng W.-L."/>
            <person name="Kazmierczak K.M."/>
            <person name="Andrzejewski T.M."/>
            <person name="Davidsen T.M."/>
            <person name="Wayne K.J."/>
            <person name="Tettelin H."/>
            <person name="Glass J.I."/>
            <person name="Rusch D."/>
            <person name="Podicherti R."/>
            <person name="Tsui H.-C.T."/>
            <person name="Winkler M.E."/>
        </authorList>
    </citation>
    <scope>NUCLEOTIDE SEQUENCE</scope>
</reference>
<proteinExistence type="predicted"/>
<dbReference type="EMBL" id="UINC01003976">
    <property type="protein sequence ID" value="SVA10792.1"/>
    <property type="molecule type" value="Genomic_DNA"/>
</dbReference>
<evidence type="ECO:0000313" key="2">
    <source>
        <dbReference type="EMBL" id="SVA10792.1"/>
    </source>
</evidence>
<dbReference type="Gene3D" id="3.40.50.10490">
    <property type="entry name" value="Glucose-6-phosphate isomerase like protein, domain 1"/>
    <property type="match status" value="1"/>
</dbReference>
<feature type="non-terminal residue" evidence="2">
    <location>
        <position position="196"/>
    </location>
</feature>
<dbReference type="PANTHER" id="PTHR30390">
    <property type="entry name" value="SEDOHEPTULOSE 7-PHOSPHATE ISOMERASE / DNAA INITIATOR-ASSOCIATING FACTOR FOR REPLICATION INITIATION"/>
    <property type="match status" value="1"/>
</dbReference>
<feature type="domain" description="SIS" evidence="1">
    <location>
        <begin position="52"/>
        <end position="196"/>
    </location>
</feature>
<dbReference type="SUPFAM" id="SSF53697">
    <property type="entry name" value="SIS domain"/>
    <property type="match status" value="1"/>
</dbReference>
<accession>A0A381T3J9</accession>
<dbReference type="Pfam" id="PF13580">
    <property type="entry name" value="SIS_2"/>
    <property type="match status" value="1"/>
</dbReference>
<protein>
    <recommendedName>
        <fullName evidence="1">SIS domain-containing protein</fullName>
    </recommendedName>
</protein>
<organism evidence="2">
    <name type="scientific">marine metagenome</name>
    <dbReference type="NCBI Taxonomy" id="408172"/>
    <lineage>
        <taxon>unclassified sequences</taxon>
        <taxon>metagenomes</taxon>
        <taxon>ecological metagenomes</taxon>
    </lineage>
</organism>
<dbReference type="InterPro" id="IPR046348">
    <property type="entry name" value="SIS_dom_sf"/>
</dbReference>
<dbReference type="InterPro" id="IPR050099">
    <property type="entry name" value="SIS_GmhA/DiaA_subfam"/>
</dbReference>
<gene>
    <name evidence="2" type="ORF">METZ01_LOCUS63646</name>
</gene>
<dbReference type="GO" id="GO:1901135">
    <property type="term" value="P:carbohydrate derivative metabolic process"/>
    <property type="evidence" value="ECO:0007669"/>
    <property type="project" value="InterPro"/>
</dbReference>
<dbReference type="InterPro" id="IPR035461">
    <property type="entry name" value="GmhA/DiaA"/>
</dbReference>
<dbReference type="AlphaFoldDB" id="A0A381T3J9"/>
<evidence type="ECO:0000259" key="1">
    <source>
        <dbReference type="PROSITE" id="PS51464"/>
    </source>
</evidence>
<dbReference type="GO" id="GO:0097367">
    <property type="term" value="F:carbohydrate derivative binding"/>
    <property type="evidence" value="ECO:0007669"/>
    <property type="project" value="InterPro"/>
</dbReference>
<name>A0A381T3J9_9ZZZZ</name>
<dbReference type="InterPro" id="IPR001347">
    <property type="entry name" value="SIS_dom"/>
</dbReference>
<dbReference type="CDD" id="cd05006">
    <property type="entry name" value="SIS_GmhA"/>
    <property type="match status" value="1"/>
</dbReference>
<sequence length="196" mass="20489">MKHASEGLPVTMENEVAARNRFVAATFAEAARLHECMRDLDPTPILAAVDAIGAAITAGGKVLVFGNGGSAADAQHFAAEFVGRFGRERRALAAVSLTADSSVLTAVSNDYGFEHLFARQIEALGRCEDVVLGISTSGRSPNVAQAFATADTLGINSISLTGGHGGLVAEAARISIIVPSDETPRIQELHRTILHI</sequence>